<dbReference type="EnsemblMetazoa" id="RPRC011540-RA">
    <property type="protein sequence ID" value="RPRC011540-PA"/>
    <property type="gene ID" value="RPRC011540"/>
</dbReference>
<organism evidence="1 2">
    <name type="scientific">Rhodnius prolixus</name>
    <name type="common">Triatomid bug</name>
    <dbReference type="NCBI Taxonomy" id="13249"/>
    <lineage>
        <taxon>Eukaryota</taxon>
        <taxon>Metazoa</taxon>
        <taxon>Ecdysozoa</taxon>
        <taxon>Arthropoda</taxon>
        <taxon>Hexapoda</taxon>
        <taxon>Insecta</taxon>
        <taxon>Pterygota</taxon>
        <taxon>Neoptera</taxon>
        <taxon>Paraneoptera</taxon>
        <taxon>Hemiptera</taxon>
        <taxon>Heteroptera</taxon>
        <taxon>Panheteroptera</taxon>
        <taxon>Cimicomorpha</taxon>
        <taxon>Reduviidae</taxon>
        <taxon>Triatominae</taxon>
        <taxon>Rhodnius</taxon>
    </lineage>
</organism>
<dbReference type="AlphaFoldDB" id="T1I5H1"/>
<dbReference type="Proteomes" id="UP000015103">
    <property type="component" value="Unassembled WGS sequence"/>
</dbReference>
<protein>
    <submittedName>
        <fullName evidence="1">Uncharacterized protein</fullName>
    </submittedName>
</protein>
<dbReference type="VEuPathDB" id="VectorBase:RPRC011540"/>
<dbReference type="HOGENOM" id="CLU_2253344_0_0_1"/>
<evidence type="ECO:0000313" key="2">
    <source>
        <dbReference type="Proteomes" id="UP000015103"/>
    </source>
</evidence>
<evidence type="ECO:0000313" key="1">
    <source>
        <dbReference type="EnsemblMetazoa" id="RPRC011540-PA"/>
    </source>
</evidence>
<keyword evidence="2" id="KW-1185">Reference proteome</keyword>
<sequence>MGLIHPYDKANSTRKAKKRDRMNCRWMACYNKKDKNLFFSYVSKKFDKTKVIANRTAALKFMIPPGKKEQISSVLIVCRLCQKDLKALFRNSCCKQKWMKTKRK</sequence>
<dbReference type="EMBL" id="ACPB03016003">
    <property type="status" value="NOT_ANNOTATED_CDS"/>
    <property type="molecule type" value="Genomic_DNA"/>
</dbReference>
<name>T1I5H1_RHOPR</name>
<reference evidence="1" key="1">
    <citation type="submission" date="2015-05" db="UniProtKB">
        <authorList>
            <consortium name="EnsemblMetazoa"/>
        </authorList>
    </citation>
    <scope>IDENTIFICATION</scope>
</reference>
<accession>T1I5H1</accession>
<dbReference type="InParanoid" id="T1I5H1"/>
<proteinExistence type="predicted"/>